<reference evidence="3 4" key="1">
    <citation type="submission" date="2019-08" db="EMBL/GenBank/DDBJ databases">
        <title>Draft genome sequences of two oriental melons (Cucumis melo L. var makuwa).</title>
        <authorList>
            <person name="Kwon S.-Y."/>
        </authorList>
    </citation>
    <scope>NUCLEOTIDE SEQUENCE [LARGE SCALE GENOMIC DNA]</scope>
    <source>
        <strain evidence="4">cv. SW 3</strain>
        <tissue evidence="3">Leaf</tissue>
    </source>
</reference>
<dbReference type="GO" id="GO:0051301">
    <property type="term" value="P:cell division"/>
    <property type="evidence" value="ECO:0007669"/>
    <property type="project" value="UniProtKB-KW"/>
</dbReference>
<organism evidence="3 4">
    <name type="scientific">Cucumis melo var. makuwa</name>
    <name type="common">Oriental melon</name>
    <dbReference type="NCBI Taxonomy" id="1194695"/>
    <lineage>
        <taxon>Eukaryota</taxon>
        <taxon>Viridiplantae</taxon>
        <taxon>Streptophyta</taxon>
        <taxon>Embryophyta</taxon>
        <taxon>Tracheophyta</taxon>
        <taxon>Spermatophyta</taxon>
        <taxon>Magnoliopsida</taxon>
        <taxon>eudicotyledons</taxon>
        <taxon>Gunneridae</taxon>
        <taxon>Pentapetalae</taxon>
        <taxon>rosids</taxon>
        <taxon>fabids</taxon>
        <taxon>Cucurbitales</taxon>
        <taxon>Cucurbitaceae</taxon>
        <taxon>Benincaseae</taxon>
        <taxon>Cucumis</taxon>
    </lineage>
</organism>
<dbReference type="EMBL" id="SSTE01019881">
    <property type="protein sequence ID" value="KAA0035999.1"/>
    <property type="molecule type" value="Genomic_DNA"/>
</dbReference>
<protein>
    <submittedName>
        <fullName evidence="3">Cell division control protein 6-like protein B</fullName>
    </submittedName>
</protein>
<keyword evidence="1" id="KW-0175">Coiled coil</keyword>
<keyword evidence="3" id="KW-0132">Cell division</keyword>
<comment type="caution">
    <text evidence="3">The sequence shown here is derived from an EMBL/GenBank/DDBJ whole genome shotgun (WGS) entry which is preliminary data.</text>
</comment>
<feature type="region of interest" description="Disordered" evidence="2">
    <location>
        <begin position="1"/>
        <end position="59"/>
    </location>
</feature>
<evidence type="ECO:0000313" key="3">
    <source>
        <dbReference type="EMBL" id="KAA0035999.1"/>
    </source>
</evidence>
<evidence type="ECO:0000256" key="2">
    <source>
        <dbReference type="SAM" id="MobiDB-lite"/>
    </source>
</evidence>
<name>A0A5A7T3M1_CUCMM</name>
<evidence type="ECO:0000256" key="1">
    <source>
        <dbReference type="SAM" id="Coils"/>
    </source>
</evidence>
<dbReference type="AlphaFoldDB" id="A0A5A7T3M1"/>
<gene>
    <name evidence="3" type="ORF">E6C27_scaffold56G002140</name>
</gene>
<dbReference type="STRING" id="1194695.A0A5A7T3M1"/>
<feature type="coiled-coil region" evidence="1">
    <location>
        <begin position="99"/>
        <end position="148"/>
    </location>
</feature>
<dbReference type="OrthoDB" id="10264544at2759"/>
<accession>A0A5A7T3M1</accession>
<evidence type="ECO:0000313" key="4">
    <source>
        <dbReference type="Proteomes" id="UP000321393"/>
    </source>
</evidence>
<proteinExistence type="predicted"/>
<feature type="compositionally biased region" description="Low complexity" evidence="2">
    <location>
        <begin position="27"/>
        <end position="41"/>
    </location>
</feature>
<dbReference type="Proteomes" id="UP000321393">
    <property type="component" value="Unassembled WGS sequence"/>
</dbReference>
<keyword evidence="3" id="KW-0131">Cell cycle</keyword>
<sequence length="148" mass="16363">MTAITRANQCKVESVTETNSPKRKLRSSSVQRQQSPVSTPVNWKSPRRCLSDGKAVNGGFSNSLTSPIRCLLKDLIVKPDWNPKDGTSSTAGKSGNLSLDALTKAKKALQMQKELAEKLKKISLEKALQEENRQLANKENEKALVERE</sequence>